<feature type="non-terminal residue" evidence="1">
    <location>
        <position position="707"/>
    </location>
</feature>
<dbReference type="EMBL" id="BSDZ01000078">
    <property type="protein sequence ID" value="GLI67195.1"/>
    <property type="molecule type" value="Genomic_DNA"/>
</dbReference>
<sequence length="707" mass="75984">MAAFEEEALIQRLDALAPNERTDWYPAAYVYLRAHDHWWCKHTRVMYGLATVLSYETQRVVIRIWDKILRQLSRCQDCVMAYHTAQAWLASASVENQVLLEVMARKDAERVANWLEAGERELKQQQQQLEEGHEMQQLEEGIEVLKKMELGIIEALSYPSLLFDADVMSRLTTVLLLGDCGPFVMDNLVRHHIHVPGLYLLAAYPNKAVQDLVLPTIEQFGTLASWEEAREVNLDTVLANWVPRIRQAIPPSVDVVTVKSEPAAALPTGPGSRRLFEAPLESLLNGMKMLLQSLQPTALTIAVTAFADLPVTLIAHLLMWRSAAASKDDCDGGAMASAPTVPAPSFQRVIECFLHLARALEGDYLLRATCAAAAAACGRLCCGSGEVDGVAALTAALRDAATSNADSSLLQSITDLCGQLLCTFARDERVPSRDLRRLLAFLMGDIHRTSFLPVGRVAESEMRYRTTAALEAFKGVALGCCYGGRSITFASDLYGQVAVQAVMALAGGQGRSAVAMTTLLEDAANLEAKMVEAAADVLCLVLQADATALAAVLDPTDASHRICPGVAEVLYNPNDKLRVGLPLAAPSAETAGAATVAVCELALKQLDNYCCTPAAYLAVAGCPHPAVALALILAAAHCAELEDPGPAADGSPVAAAVSSYQGENVHHISSFLAAAQWPVRPRAEGPNQCAVHVRQCPGLLLGQLRQA</sequence>
<evidence type="ECO:0000313" key="2">
    <source>
        <dbReference type="Proteomes" id="UP001165090"/>
    </source>
</evidence>
<evidence type="ECO:0000313" key="1">
    <source>
        <dbReference type="EMBL" id="GLI67195.1"/>
    </source>
</evidence>
<protein>
    <submittedName>
        <fullName evidence="1">Uncharacterized protein</fullName>
    </submittedName>
</protein>
<name>A0ABQ5SBB7_9CHLO</name>
<gene>
    <name evidence="1" type="ORF">VaNZ11_011117</name>
</gene>
<keyword evidence="2" id="KW-1185">Reference proteome</keyword>
<organism evidence="1 2">
    <name type="scientific">Volvox africanus</name>
    <dbReference type="NCBI Taxonomy" id="51714"/>
    <lineage>
        <taxon>Eukaryota</taxon>
        <taxon>Viridiplantae</taxon>
        <taxon>Chlorophyta</taxon>
        <taxon>core chlorophytes</taxon>
        <taxon>Chlorophyceae</taxon>
        <taxon>CS clade</taxon>
        <taxon>Chlamydomonadales</taxon>
        <taxon>Volvocaceae</taxon>
        <taxon>Volvox</taxon>
    </lineage>
</organism>
<reference evidence="1 2" key="1">
    <citation type="journal article" date="2023" name="IScience">
        <title>Expanded male sex-determining region conserved during the evolution of homothallism in the green alga Volvox.</title>
        <authorList>
            <person name="Yamamoto K."/>
            <person name="Matsuzaki R."/>
            <person name="Mahakham W."/>
            <person name="Heman W."/>
            <person name="Sekimoto H."/>
            <person name="Kawachi M."/>
            <person name="Minakuchi Y."/>
            <person name="Toyoda A."/>
            <person name="Nozaki H."/>
        </authorList>
    </citation>
    <scope>NUCLEOTIDE SEQUENCE [LARGE SCALE GENOMIC DNA]</scope>
    <source>
        <strain evidence="1 2">NIES-4468</strain>
    </source>
</reference>
<accession>A0ABQ5SBB7</accession>
<dbReference type="Proteomes" id="UP001165090">
    <property type="component" value="Unassembled WGS sequence"/>
</dbReference>
<comment type="caution">
    <text evidence="1">The sequence shown here is derived from an EMBL/GenBank/DDBJ whole genome shotgun (WGS) entry which is preliminary data.</text>
</comment>
<proteinExistence type="predicted"/>